<organism evidence="3 4">
    <name type="scientific">Haloarcula vallismortis</name>
    <name type="common">Halobacterium vallismortis</name>
    <dbReference type="NCBI Taxonomy" id="28442"/>
    <lineage>
        <taxon>Archaea</taxon>
        <taxon>Methanobacteriati</taxon>
        <taxon>Methanobacteriota</taxon>
        <taxon>Stenosarchaea group</taxon>
        <taxon>Halobacteria</taxon>
        <taxon>Halobacteriales</taxon>
        <taxon>Haloarculaceae</taxon>
        <taxon>Haloarcula</taxon>
    </lineage>
</organism>
<dbReference type="Proteomes" id="UP000182573">
    <property type="component" value="Unassembled WGS sequence"/>
</dbReference>
<dbReference type="RefSeq" id="WP_004517363.1">
    <property type="nucleotide sequence ID" value="NZ_FNOF01000008.1"/>
</dbReference>
<dbReference type="Gene3D" id="3.60.21.10">
    <property type="match status" value="1"/>
</dbReference>
<dbReference type="PANTHER" id="PTHR42850">
    <property type="entry name" value="METALLOPHOSPHOESTERASE"/>
    <property type="match status" value="1"/>
</dbReference>
<dbReference type="InterPro" id="IPR004843">
    <property type="entry name" value="Calcineurin-like_PHP"/>
</dbReference>
<dbReference type="InterPro" id="IPR029052">
    <property type="entry name" value="Metallo-depent_PP-like"/>
</dbReference>
<proteinExistence type="predicted"/>
<feature type="compositionally biased region" description="Basic and acidic residues" evidence="1">
    <location>
        <begin position="215"/>
        <end position="230"/>
    </location>
</feature>
<dbReference type="PANTHER" id="PTHR42850:SF4">
    <property type="entry name" value="ZINC-DEPENDENT ENDOPOLYPHOSPHATASE"/>
    <property type="match status" value="1"/>
</dbReference>
<evidence type="ECO:0000259" key="2">
    <source>
        <dbReference type="Pfam" id="PF00149"/>
    </source>
</evidence>
<gene>
    <name evidence="3" type="ORF">SAMN05443574_10839</name>
</gene>
<sequence>MVAPPTFNPAIDASHRRIHSNEWEDIYVVGDVHGCRATLEGLLSRLDPTPEELVVFVGDLVRKGPDSAGVVDIVRRTPNFITVRGNNEQKLIDGRKSIPSLTDDDLSWIASLPVAISWDDSLVVHGGVDHRKPIAEHELTELLNMRSLVPDGSYDRPYWFETRRDAPRIFFGHTVLSEPFETSSAVGLDTGCVYGGQLTAYRCSTGKFITVDPGTTHEDRSADSIVDPERAPPTSI</sequence>
<dbReference type="AlphaFoldDB" id="A0A1H2WZ98"/>
<dbReference type="EMBL" id="FNOF01000008">
    <property type="protein sequence ID" value="SDW85922.1"/>
    <property type="molecule type" value="Genomic_DNA"/>
</dbReference>
<accession>A0A1H2WZ98</accession>
<dbReference type="GO" id="GO:0005737">
    <property type="term" value="C:cytoplasm"/>
    <property type="evidence" value="ECO:0007669"/>
    <property type="project" value="TreeGrafter"/>
</dbReference>
<dbReference type="CDD" id="cd00144">
    <property type="entry name" value="MPP_PPP_family"/>
    <property type="match status" value="1"/>
</dbReference>
<dbReference type="STRING" id="28442.SAMN05443574_10839"/>
<reference evidence="3 4" key="1">
    <citation type="submission" date="2016-10" db="EMBL/GenBank/DDBJ databases">
        <authorList>
            <person name="de Groot N.N."/>
        </authorList>
    </citation>
    <scope>NUCLEOTIDE SEQUENCE [LARGE SCALE GENOMIC DNA]</scope>
    <source>
        <strain evidence="3 4">DSM 3756</strain>
    </source>
</reference>
<evidence type="ECO:0000256" key="1">
    <source>
        <dbReference type="SAM" id="MobiDB-lite"/>
    </source>
</evidence>
<dbReference type="GO" id="GO:0016791">
    <property type="term" value="F:phosphatase activity"/>
    <property type="evidence" value="ECO:0007669"/>
    <property type="project" value="TreeGrafter"/>
</dbReference>
<dbReference type="SUPFAM" id="SSF56300">
    <property type="entry name" value="Metallo-dependent phosphatases"/>
    <property type="match status" value="1"/>
</dbReference>
<feature type="domain" description="Calcineurin-like phosphoesterase" evidence="2">
    <location>
        <begin position="26"/>
        <end position="174"/>
    </location>
</feature>
<protein>
    <submittedName>
        <fullName evidence="3">Serine/threonine protein phosphatase 1</fullName>
    </submittedName>
</protein>
<evidence type="ECO:0000313" key="3">
    <source>
        <dbReference type="EMBL" id="SDW85922.1"/>
    </source>
</evidence>
<name>A0A1H2WZ98_HALVA</name>
<feature type="region of interest" description="Disordered" evidence="1">
    <location>
        <begin position="212"/>
        <end position="236"/>
    </location>
</feature>
<evidence type="ECO:0000313" key="4">
    <source>
        <dbReference type="Proteomes" id="UP000182573"/>
    </source>
</evidence>
<dbReference type="InterPro" id="IPR050126">
    <property type="entry name" value="Ap4A_hydrolase"/>
</dbReference>
<dbReference type="Pfam" id="PF00149">
    <property type="entry name" value="Metallophos"/>
    <property type="match status" value="1"/>
</dbReference>